<evidence type="ECO:0000256" key="1">
    <source>
        <dbReference type="ARBA" id="ARBA00004167"/>
    </source>
</evidence>
<reference evidence="7" key="1">
    <citation type="submission" date="2019-02" db="EMBL/GenBank/DDBJ databases">
        <title>Draft genome of the type strain Pelomonas aquatica CCUG 52575T.</title>
        <authorList>
            <person name="Gomila M."/>
            <person name="Lalucat J."/>
        </authorList>
    </citation>
    <scope>NUCLEOTIDE SEQUENCE</scope>
    <source>
        <strain evidence="7">CCUG 52575</strain>
    </source>
</reference>
<evidence type="ECO:0000256" key="6">
    <source>
        <dbReference type="SAM" id="Phobius"/>
    </source>
</evidence>
<keyword evidence="4 6" id="KW-1133">Transmembrane helix</keyword>
<organism evidence="7 8">
    <name type="scientific">Pelomonas aquatica</name>
    <dbReference type="NCBI Taxonomy" id="431058"/>
    <lineage>
        <taxon>Bacteria</taxon>
        <taxon>Pseudomonadati</taxon>
        <taxon>Pseudomonadota</taxon>
        <taxon>Betaproteobacteria</taxon>
        <taxon>Burkholderiales</taxon>
        <taxon>Sphaerotilaceae</taxon>
        <taxon>Roseateles</taxon>
    </lineage>
</organism>
<dbReference type="AlphaFoldDB" id="A0A9X4LKX4"/>
<keyword evidence="5 6" id="KW-0472">Membrane</keyword>
<evidence type="ECO:0000256" key="3">
    <source>
        <dbReference type="ARBA" id="ARBA00022692"/>
    </source>
</evidence>
<dbReference type="NCBIfam" id="TIGR02532">
    <property type="entry name" value="IV_pilin_GFxxxE"/>
    <property type="match status" value="1"/>
</dbReference>
<dbReference type="EMBL" id="SGUG01000038">
    <property type="protein sequence ID" value="MDG0864684.1"/>
    <property type="molecule type" value="Genomic_DNA"/>
</dbReference>
<evidence type="ECO:0000256" key="2">
    <source>
        <dbReference type="ARBA" id="ARBA00022481"/>
    </source>
</evidence>
<keyword evidence="8" id="KW-1185">Reference proteome</keyword>
<dbReference type="InterPro" id="IPR012902">
    <property type="entry name" value="N_methyl_site"/>
</dbReference>
<keyword evidence="2" id="KW-0488">Methylation</keyword>
<evidence type="ECO:0000313" key="7">
    <source>
        <dbReference type="EMBL" id="MDG0864684.1"/>
    </source>
</evidence>
<dbReference type="Pfam" id="PF07963">
    <property type="entry name" value="N_methyl"/>
    <property type="match status" value="1"/>
</dbReference>
<keyword evidence="3 6" id="KW-0812">Transmembrane</keyword>
<protein>
    <submittedName>
        <fullName evidence="7">Type II secretion system protein</fullName>
    </submittedName>
</protein>
<dbReference type="Proteomes" id="UP001152766">
    <property type="component" value="Unassembled WGS sequence"/>
</dbReference>
<evidence type="ECO:0000256" key="4">
    <source>
        <dbReference type="ARBA" id="ARBA00022989"/>
    </source>
</evidence>
<accession>A0A9X4LKX4</accession>
<comment type="caution">
    <text evidence="7">The sequence shown here is derived from an EMBL/GenBank/DDBJ whole genome shotgun (WGS) entry which is preliminary data.</text>
</comment>
<dbReference type="GO" id="GO:0016020">
    <property type="term" value="C:membrane"/>
    <property type="evidence" value="ECO:0007669"/>
    <property type="project" value="UniProtKB-SubCell"/>
</dbReference>
<dbReference type="RefSeq" id="WP_276597581.1">
    <property type="nucleotide sequence ID" value="NZ_JAPPUW010000027.1"/>
</dbReference>
<proteinExistence type="predicted"/>
<dbReference type="PROSITE" id="PS00409">
    <property type="entry name" value="PROKAR_NTER_METHYL"/>
    <property type="match status" value="1"/>
</dbReference>
<feature type="transmembrane region" description="Helical" evidence="6">
    <location>
        <begin position="7"/>
        <end position="29"/>
    </location>
</feature>
<sequence length="124" mass="12155">MNKTRQSGFTLIELVMVIVILGVLAAVALPKFVSVDADARASALSGVAGALSSASAINYASRKANATKGNAVANCTDVATSLQGGLPSGYTITAAAVAVDATVSCTLTQTTGGATTTFTATGIA</sequence>
<feature type="transmembrane region" description="Helical" evidence="6">
    <location>
        <begin position="41"/>
        <end position="60"/>
    </location>
</feature>
<dbReference type="Gene3D" id="3.30.700.10">
    <property type="entry name" value="Glycoprotein, Type 4 Pilin"/>
    <property type="match status" value="1"/>
</dbReference>
<dbReference type="InterPro" id="IPR045584">
    <property type="entry name" value="Pilin-like"/>
</dbReference>
<dbReference type="PANTHER" id="PTHR30093">
    <property type="entry name" value="GENERAL SECRETION PATHWAY PROTEIN G"/>
    <property type="match status" value="1"/>
</dbReference>
<dbReference type="PANTHER" id="PTHR30093:SF44">
    <property type="entry name" value="TYPE II SECRETION SYSTEM CORE PROTEIN G"/>
    <property type="match status" value="1"/>
</dbReference>
<evidence type="ECO:0000256" key="5">
    <source>
        <dbReference type="ARBA" id="ARBA00023136"/>
    </source>
</evidence>
<dbReference type="SUPFAM" id="SSF54523">
    <property type="entry name" value="Pili subunits"/>
    <property type="match status" value="1"/>
</dbReference>
<comment type="subcellular location">
    <subcellularLocation>
        <location evidence="1">Membrane</location>
        <topology evidence="1">Single-pass membrane protein</topology>
    </subcellularLocation>
</comment>
<name>A0A9X4LKX4_9BURK</name>
<gene>
    <name evidence="7" type="ORF">EXJ73_19670</name>
</gene>
<evidence type="ECO:0000313" key="8">
    <source>
        <dbReference type="Proteomes" id="UP001152766"/>
    </source>
</evidence>